<feature type="domain" description="GBF1-like tetratricopeptide repeats" evidence="2">
    <location>
        <begin position="521"/>
        <end position="693"/>
    </location>
</feature>
<keyword evidence="1" id="KW-0812">Transmembrane</keyword>
<dbReference type="InterPro" id="IPR056604">
    <property type="entry name" value="GBF1-like_TPR"/>
</dbReference>
<name>A0A819MDE5_9BILA</name>
<gene>
    <name evidence="3" type="ORF">FNK824_LOCUS24703</name>
</gene>
<reference evidence="3" key="1">
    <citation type="submission" date="2021-02" db="EMBL/GenBank/DDBJ databases">
        <authorList>
            <person name="Nowell W R."/>
        </authorList>
    </citation>
    <scope>NUCLEOTIDE SEQUENCE</scope>
</reference>
<keyword evidence="1" id="KW-0472">Membrane</keyword>
<dbReference type="Pfam" id="PF23325">
    <property type="entry name" value="TPR_28"/>
    <property type="match status" value="1"/>
</dbReference>
<dbReference type="EMBL" id="CAJOBE010005577">
    <property type="protein sequence ID" value="CAF3978011.1"/>
    <property type="molecule type" value="Genomic_DNA"/>
</dbReference>
<dbReference type="Proteomes" id="UP000663874">
    <property type="component" value="Unassembled WGS sequence"/>
</dbReference>
<evidence type="ECO:0000313" key="4">
    <source>
        <dbReference type="Proteomes" id="UP000663874"/>
    </source>
</evidence>
<comment type="caution">
    <text evidence="3">The sequence shown here is derived from an EMBL/GenBank/DDBJ whole genome shotgun (WGS) entry which is preliminary data.</text>
</comment>
<feature type="non-terminal residue" evidence="3">
    <location>
        <position position="1"/>
    </location>
</feature>
<dbReference type="AlphaFoldDB" id="A0A819MDE5"/>
<accession>A0A819MDE5</accession>
<evidence type="ECO:0000313" key="3">
    <source>
        <dbReference type="EMBL" id="CAF3978011.1"/>
    </source>
</evidence>
<feature type="transmembrane region" description="Helical" evidence="1">
    <location>
        <begin position="610"/>
        <end position="631"/>
    </location>
</feature>
<dbReference type="PANTHER" id="PTHR10663:SF388">
    <property type="entry name" value="GOLGI-SPECIFIC BREFELDIN A-RESISTANCE GUANINE NUCLEOTIDE EXCHANGE FACTOR 1"/>
    <property type="match status" value="1"/>
</dbReference>
<sequence length="801" mass="91527">WIENLPIQFGLNRKARLAATVVFNIAHVHGDILRDGWKNILECIIHLYKAKLLPSALVEVEDFLDPTGRITLIKEQITETPKTDTGLFSSLAFLLGGGGSNDSTLSSGKQPTTEEQEAIKVASTCIEECHLEQLLQETKFLIIDSLNELLKALIYGCQIFPDSQKLDQDAAVFCLELLVKVVLQNRDRVTIFWPTARHQFYSTLVNANTKTFFIERTCIGLLRIAARLLRREELASEVLNSLRMLLLMKPHVIYALSSEIAYGLHELLRTNAANIHKSEDWFILFSLLEVVGAAAHPPSILQSTTENLSLNKHIHQNYSTTHAESDTECTDCLTTSTSDKGYTSDSEIYRRSDYIVVSHNDFETFRNQYDQYSRHDRRALNKSCEILSFIIHDVAYVTQENFEYCIHCIRTFIEATIIQPSNKQISKLTTNNNKNNRNIKQIRKATSSSSLNSENFNEQINNQIKQSCSDYDDDDNTQQSIKQEYQTIALQLLDLMHTLHMRAAQIYKQIPTDQTISSVLWYKCWCPILQGITRLCCDSRRAVRSLALGYLQRCVLLPELHILSSIEWESVFNKVLFPLLLKLLETTNINDHIHGIEETRVRVSQLLCRIFLQHLTPLLILPTFTTIWLTILDFMDKYSKIDQTDMLRESVRESIKNMLLVMNTTGLFDDNQSLTVITKDRIHSFFPGLWEEVFKISTPPQIPSPTTESVVLPTMSGDSNTPSNESTTSVVSNETIINEPTPSTNIWSDTQLLKQKTQAELNSLTDMPNELSSKFEHIFILSDILNKLLNKLKKKWCVDTH</sequence>
<protein>
    <recommendedName>
        <fullName evidence="2">GBF1-like tetratricopeptide repeats domain-containing protein</fullName>
    </recommendedName>
</protein>
<evidence type="ECO:0000259" key="2">
    <source>
        <dbReference type="Pfam" id="PF23325"/>
    </source>
</evidence>
<evidence type="ECO:0000256" key="1">
    <source>
        <dbReference type="SAM" id="Phobius"/>
    </source>
</evidence>
<keyword evidence="1" id="KW-1133">Transmembrane helix</keyword>
<dbReference type="PANTHER" id="PTHR10663">
    <property type="entry name" value="GUANYL-NUCLEOTIDE EXCHANGE FACTOR"/>
    <property type="match status" value="1"/>
</dbReference>
<organism evidence="3 4">
    <name type="scientific">Rotaria sordida</name>
    <dbReference type="NCBI Taxonomy" id="392033"/>
    <lineage>
        <taxon>Eukaryota</taxon>
        <taxon>Metazoa</taxon>
        <taxon>Spiralia</taxon>
        <taxon>Gnathifera</taxon>
        <taxon>Rotifera</taxon>
        <taxon>Eurotatoria</taxon>
        <taxon>Bdelloidea</taxon>
        <taxon>Philodinida</taxon>
        <taxon>Philodinidae</taxon>
        <taxon>Rotaria</taxon>
    </lineage>
</organism>
<proteinExistence type="predicted"/>